<dbReference type="InParanoid" id="A0A165H9B7"/>
<gene>
    <name evidence="2" type="ORF">EXIGLDRAFT_769684</name>
</gene>
<dbReference type="AlphaFoldDB" id="A0A165H9B7"/>
<protein>
    <submittedName>
        <fullName evidence="2">Uncharacterized protein</fullName>
    </submittedName>
</protein>
<organism evidence="2 3">
    <name type="scientific">Exidia glandulosa HHB12029</name>
    <dbReference type="NCBI Taxonomy" id="1314781"/>
    <lineage>
        <taxon>Eukaryota</taxon>
        <taxon>Fungi</taxon>
        <taxon>Dikarya</taxon>
        <taxon>Basidiomycota</taxon>
        <taxon>Agaricomycotina</taxon>
        <taxon>Agaricomycetes</taxon>
        <taxon>Auriculariales</taxon>
        <taxon>Exidiaceae</taxon>
        <taxon>Exidia</taxon>
    </lineage>
</organism>
<feature type="compositionally biased region" description="Low complexity" evidence="1">
    <location>
        <begin position="330"/>
        <end position="351"/>
    </location>
</feature>
<dbReference type="EMBL" id="KV426023">
    <property type="protein sequence ID" value="KZV91634.1"/>
    <property type="molecule type" value="Genomic_DNA"/>
</dbReference>
<accession>A0A165H9B7</accession>
<dbReference type="Proteomes" id="UP000077266">
    <property type="component" value="Unassembled WGS sequence"/>
</dbReference>
<dbReference type="OrthoDB" id="3268696at2759"/>
<evidence type="ECO:0000313" key="2">
    <source>
        <dbReference type="EMBL" id="KZV91634.1"/>
    </source>
</evidence>
<name>A0A165H9B7_EXIGL</name>
<keyword evidence="3" id="KW-1185">Reference proteome</keyword>
<evidence type="ECO:0000256" key="1">
    <source>
        <dbReference type="SAM" id="MobiDB-lite"/>
    </source>
</evidence>
<reference evidence="2 3" key="1">
    <citation type="journal article" date="2016" name="Mol. Biol. Evol.">
        <title>Comparative Genomics of Early-Diverging Mushroom-Forming Fungi Provides Insights into the Origins of Lignocellulose Decay Capabilities.</title>
        <authorList>
            <person name="Nagy L.G."/>
            <person name="Riley R."/>
            <person name="Tritt A."/>
            <person name="Adam C."/>
            <person name="Daum C."/>
            <person name="Floudas D."/>
            <person name="Sun H."/>
            <person name="Yadav J.S."/>
            <person name="Pangilinan J."/>
            <person name="Larsson K.H."/>
            <person name="Matsuura K."/>
            <person name="Barry K."/>
            <person name="Labutti K."/>
            <person name="Kuo R."/>
            <person name="Ohm R.A."/>
            <person name="Bhattacharya S.S."/>
            <person name="Shirouzu T."/>
            <person name="Yoshinaga Y."/>
            <person name="Martin F.M."/>
            <person name="Grigoriev I.V."/>
            <person name="Hibbett D.S."/>
        </authorList>
    </citation>
    <scope>NUCLEOTIDE SEQUENCE [LARGE SCALE GENOMIC DNA]</scope>
    <source>
        <strain evidence="2 3">HHB12029</strain>
    </source>
</reference>
<evidence type="ECO:0000313" key="3">
    <source>
        <dbReference type="Proteomes" id="UP000077266"/>
    </source>
</evidence>
<feature type="compositionally biased region" description="Polar residues" evidence="1">
    <location>
        <begin position="352"/>
        <end position="363"/>
    </location>
</feature>
<sequence length="707" mass="79283">MPSRGSSPASSISFQQYPSDYHRGDFDSHVLQPGLIQYDASELAPAPFENRARYYVVAMDLEKRKPSEPQPAYWVSVNALAPTMSASPHPEGPVGCSCDRPGDSPAYLRRFDQAQNEPSVWQPSWIRERSDPLYYEAFIPDLFSGEGPCALRSVKGLLTQWEPEWVTIRGARVEFTDAVTEGFNRIIEFDKEVESCLRQRASVPSPSLPAGADTVSELREWWTKAARDIAKRRGIFSAILIGAKRWGWFAANKPEFHAKLLEQGYYALGPLGVWVEDTMARLVTINEYVRLGVPVFFKWTMELVRIPSARALVPPMHLFPESPSTPPRRAPLALPAEVDSSPAPGASAAAAQDNTQPPEANLSSDEEYAGSAYEEVFSPGRTRNSARLRMPVDGEAVFVTEWVRIPFSNMYTSAPLMGQPDRVRGDIQLMRVRALANSPSPDVSSAAPTLAERLNNNVPPAVPRRKPAVIRRPPVLRVFDYGHVMSVLRAESDKDGARLTAADIVQLCLAHGMRFSTPVYVSNPQEETPLAQHVVPETFWLDGAVQSSRMTAAWEGNVRTLMERPHVTRAALQLGGVFARIAKQFLPADYEFPFGPTRPVVDYGVPLMYRVAHDDGFPLHDDYLSEEERLVFLGKIKEEGINVHTLWPKEEIMRGEGYQGVWTKGWETWFTQHLRELQSDRMQPRGVQKWKQALRSVAHKDNGQLRL</sequence>
<proteinExistence type="predicted"/>
<feature type="region of interest" description="Disordered" evidence="1">
    <location>
        <begin position="321"/>
        <end position="367"/>
    </location>
</feature>